<evidence type="ECO:0000259" key="2">
    <source>
        <dbReference type="SMART" id="SM00645"/>
    </source>
</evidence>
<dbReference type="SMART" id="SM00645">
    <property type="entry name" value="Pept_C1"/>
    <property type="match status" value="1"/>
</dbReference>
<dbReference type="OrthoDB" id="3648721at2"/>
<dbReference type="PROSITE" id="PS00639">
    <property type="entry name" value="THIOL_PROTEASE_HIS"/>
    <property type="match status" value="1"/>
</dbReference>
<dbReference type="AlphaFoldDB" id="A0A174YIL2"/>
<feature type="signal peptide" evidence="1">
    <location>
        <begin position="1"/>
        <end position="23"/>
    </location>
</feature>
<keyword evidence="1" id="KW-0732">Signal</keyword>
<evidence type="ECO:0000313" key="4">
    <source>
        <dbReference type="EMBL" id="MSC56996.1"/>
    </source>
</evidence>
<dbReference type="GO" id="GO:0008234">
    <property type="term" value="F:cysteine-type peptidase activity"/>
    <property type="evidence" value="ECO:0007669"/>
    <property type="project" value="InterPro"/>
</dbReference>
<dbReference type="EMBL" id="CZBU01000001">
    <property type="protein sequence ID" value="CUQ74944.1"/>
    <property type="molecule type" value="Genomic_DNA"/>
</dbReference>
<dbReference type="Pfam" id="PF18560">
    <property type="entry name" value="Lectin_like"/>
    <property type="match status" value="1"/>
</dbReference>
<evidence type="ECO:0000256" key="1">
    <source>
        <dbReference type="SAM" id="SignalP"/>
    </source>
</evidence>
<dbReference type="GO" id="GO:0006508">
    <property type="term" value="P:proteolysis"/>
    <property type="evidence" value="ECO:0007669"/>
    <property type="project" value="UniProtKB-KW"/>
</dbReference>
<dbReference type="InterPro" id="IPR000668">
    <property type="entry name" value="Peptidase_C1A_C"/>
</dbReference>
<dbReference type="SUPFAM" id="SSF54001">
    <property type="entry name" value="Cysteine proteinases"/>
    <property type="match status" value="1"/>
</dbReference>
<name>A0A174YIL2_9FIRM</name>
<dbReference type="Proteomes" id="UP000481964">
    <property type="component" value="Unassembled WGS sequence"/>
</dbReference>
<dbReference type="EMBL" id="WKRD01000004">
    <property type="protein sequence ID" value="MSC56996.1"/>
    <property type="molecule type" value="Genomic_DNA"/>
</dbReference>
<dbReference type="Proteomes" id="UP000095621">
    <property type="component" value="Unassembled WGS sequence"/>
</dbReference>
<dbReference type="PANTHER" id="PTHR35899">
    <property type="entry name" value="PAPAIN FAMILY CYSTEINE PROTEASE DOMAIN CONTAINING PROTEIN"/>
    <property type="match status" value="1"/>
</dbReference>
<dbReference type="RefSeq" id="WP_055214120.1">
    <property type="nucleotide sequence ID" value="NZ_CZBU01000001.1"/>
</dbReference>
<dbReference type="PANTHER" id="PTHR35899:SF1">
    <property type="entry name" value="PEPTIDASE C1A PAPAIN C-TERMINAL DOMAIN-CONTAINING PROTEIN"/>
    <property type="match status" value="1"/>
</dbReference>
<dbReference type="PROSITE" id="PS00139">
    <property type="entry name" value="THIOL_PROTEASE_CYS"/>
    <property type="match status" value="1"/>
</dbReference>
<proteinExistence type="predicted"/>
<dbReference type="Gene3D" id="3.90.70.10">
    <property type="entry name" value="Cysteine proteinases"/>
    <property type="match status" value="1"/>
</dbReference>
<dbReference type="InterPro" id="IPR038765">
    <property type="entry name" value="Papain-like_cys_pep_sf"/>
</dbReference>
<dbReference type="Pfam" id="PF00112">
    <property type="entry name" value="Peptidase_C1"/>
    <property type="match status" value="1"/>
</dbReference>
<dbReference type="InterPro" id="IPR000169">
    <property type="entry name" value="Pept_cys_AS"/>
</dbReference>
<reference evidence="4 6" key="2">
    <citation type="journal article" date="2019" name="Nat. Med.">
        <title>A library of human gut bacterial isolates paired with longitudinal multiomics data enables mechanistic microbiome research.</title>
        <authorList>
            <person name="Poyet M."/>
            <person name="Groussin M."/>
            <person name="Gibbons S.M."/>
            <person name="Avila-Pacheco J."/>
            <person name="Jiang X."/>
            <person name="Kearney S.M."/>
            <person name="Perrotta A.R."/>
            <person name="Berdy B."/>
            <person name="Zhao S."/>
            <person name="Lieberman T.D."/>
            <person name="Swanson P.K."/>
            <person name="Smith M."/>
            <person name="Roesemann S."/>
            <person name="Alexander J.E."/>
            <person name="Rich S.A."/>
            <person name="Livny J."/>
            <person name="Vlamakis H."/>
            <person name="Clish C."/>
            <person name="Bullock K."/>
            <person name="Deik A."/>
            <person name="Scott J."/>
            <person name="Pierce K.A."/>
            <person name="Xavier R.J."/>
            <person name="Alm E.J."/>
        </authorList>
    </citation>
    <scope>NUCLEOTIDE SEQUENCE [LARGE SCALE GENOMIC DNA]</scope>
    <source>
        <strain evidence="4 6">BIOML-A1</strain>
    </source>
</reference>
<sequence>MRIKRLSALLLSALLITSPIGYMTVNGDTIDAKDYSQQVQSVDSAYIGSYIPSSLDSDAPVYVSDIAAYAQRNVPSAYPEDVSSYKKEHPSRNQNPYGTCWAFSSIGLEEFDLIAKGQRDSSVDLSELQLIHFTFNSVIDPLGGTKGDYSKYYNNNTNMSYLEKGGNYEYAVKRLSQWVGAVNESDVPYADAQAVYNNGLDNKYAYDYDVAHLQNAYRINVKEQPDVVKQQIMEHGAVGASYTHYYAGENHLNNSYYDMQGIVSSGGGHAVMIVGWDDDYSKDNFATTTKPSNNGAWLIRNSWGDYFDYFWMSYETYSLADTVWVFDMSAEDGLDNNYQLDGGLHTATVGYYTGAANVFYVSEKEGVASETLKSVSLSFTQTADVGYTIDIYTDLKDASNPISGTKHAEASTSGRTTFAGIHTIPLEEEVILNPGTYYAVVVNIDKKAFEVEYSYSESTNPGKTDDKMVWENVVSYDSDCEGSYYYNGYGRYGKYYYNFCIKAFTSNNVDLGDVLEGYTLSMDGKIDMNFYMNLPDKLVKDSSTYMEFTMPDGNVSKVMLADARKTTDGLYVFSCGIAAKQMADKVNARIVSNGVKGEVHTYSVTDYAESVINAASGVYSDKAVNAVKAMLNYGTAAQQYFGYNTDNPANSIMTDDDKNMDMVGFNTYTGKLVNADSVSGISYYGSSLVLESDTILRNYFELSDGYSIDNYTFYVKDKDGNKNIIAPQKTDASLYYIDISNVKAYELADNVNIYVQKNGDSEDKIMMLEYGAYVYARYVDKYLDNTALKNLMTAMYHYCNAATEYANIY</sequence>
<dbReference type="InterPro" id="IPR025660">
    <property type="entry name" value="Pept_his_AS"/>
</dbReference>
<evidence type="ECO:0000313" key="3">
    <source>
        <dbReference type="EMBL" id="CUQ74944.1"/>
    </source>
</evidence>
<reference evidence="3 5" key="1">
    <citation type="submission" date="2015-09" db="EMBL/GenBank/DDBJ databases">
        <authorList>
            <consortium name="Pathogen Informatics"/>
        </authorList>
    </citation>
    <scope>NUCLEOTIDE SEQUENCE [LARGE SCALE GENOMIC DNA]</scope>
    <source>
        <strain evidence="3 5">2789STDY5834875</strain>
    </source>
</reference>
<keyword evidence="3" id="KW-0645">Protease</keyword>
<protein>
    <submittedName>
        <fullName evidence="3 4">Cysteine protease</fullName>
    </submittedName>
</protein>
<keyword evidence="3" id="KW-0378">Hydrolase</keyword>
<dbReference type="CDD" id="cd02619">
    <property type="entry name" value="Peptidase_C1"/>
    <property type="match status" value="1"/>
</dbReference>
<gene>
    <name evidence="3" type="ORF">ERS852490_00237</name>
    <name evidence="4" type="ORF">GKE48_05925</name>
</gene>
<evidence type="ECO:0000313" key="6">
    <source>
        <dbReference type="Proteomes" id="UP000481964"/>
    </source>
</evidence>
<organism evidence="3 5">
    <name type="scientific">Lachnospira eligens</name>
    <dbReference type="NCBI Taxonomy" id="39485"/>
    <lineage>
        <taxon>Bacteria</taxon>
        <taxon>Bacillati</taxon>
        <taxon>Bacillota</taxon>
        <taxon>Clostridia</taxon>
        <taxon>Lachnospirales</taxon>
        <taxon>Lachnospiraceae</taxon>
        <taxon>Lachnospira</taxon>
    </lineage>
</organism>
<dbReference type="InterPro" id="IPR040528">
    <property type="entry name" value="Lectin-like"/>
</dbReference>
<feature type="chain" id="PRO_5038293353" evidence="1">
    <location>
        <begin position="24"/>
        <end position="809"/>
    </location>
</feature>
<accession>A0A174YIL2</accession>
<evidence type="ECO:0000313" key="5">
    <source>
        <dbReference type="Proteomes" id="UP000095621"/>
    </source>
</evidence>
<feature type="domain" description="Peptidase C1A papain C-terminal" evidence="2">
    <location>
        <begin position="78"/>
        <end position="322"/>
    </location>
</feature>